<comment type="caution">
    <text evidence="1">The sequence shown here is derived from an EMBL/GenBank/DDBJ whole genome shotgun (WGS) entry which is preliminary data.</text>
</comment>
<protein>
    <submittedName>
        <fullName evidence="1">25265_t:CDS:1</fullName>
    </submittedName>
</protein>
<name>A0A9N8ZUI8_9GLOM</name>
<accession>A0A9N8ZUI8</accession>
<evidence type="ECO:0000313" key="2">
    <source>
        <dbReference type="Proteomes" id="UP000789405"/>
    </source>
</evidence>
<dbReference type="EMBL" id="CAJVPY010001109">
    <property type="protein sequence ID" value="CAG8507596.1"/>
    <property type="molecule type" value="Genomic_DNA"/>
</dbReference>
<dbReference type="Proteomes" id="UP000789405">
    <property type="component" value="Unassembled WGS sequence"/>
</dbReference>
<gene>
    <name evidence="1" type="ORF">DERYTH_LOCUS3218</name>
</gene>
<organism evidence="1 2">
    <name type="scientific">Dentiscutata erythropus</name>
    <dbReference type="NCBI Taxonomy" id="1348616"/>
    <lineage>
        <taxon>Eukaryota</taxon>
        <taxon>Fungi</taxon>
        <taxon>Fungi incertae sedis</taxon>
        <taxon>Mucoromycota</taxon>
        <taxon>Glomeromycotina</taxon>
        <taxon>Glomeromycetes</taxon>
        <taxon>Diversisporales</taxon>
        <taxon>Gigasporaceae</taxon>
        <taxon>Dentiscutata</taxon>
    </lineage>
</organism>
<proteinExistence type="predicted"/>
<dbReference type="AlphaFoldDB" id="A0A9N8ZUI8"/>
<reference evidence="1" key="1">
    <citation type="submission" date="2021-06" db="EMBL/GenBank/DDBJ databases">
        <authorList>
            <person name="Kallberg Y."/>
            <person name="Tangrot J."/>
            <person name="Rosling A."/>
        </authorList>
    </citation>
    <scope>NUCLEOTIDE SEQUENCE</scope>
    <source>
        <strain evidence="1">MA453B</strain>
    </source>
</reference>
<evidence type="ECO:0000313" key="1">
    <source>
        <dbReference type="EMBL" id="CAG8507596.1"/>
    </source>
</evidence>
<keyword evidence="2" id="KW-1185">Reference proteome</keyword>
<sequence length="120" mass="13904">MDSVLQVDKGKFKVPETSLPEREETLSKKTISKEYFSAKCDYCLAKWARCELQRLEAYLAFNCPNADNELNNQSSLKRYFSQTAEEDLSEERIYSINHLLLKAFTVCGILFSAIKKPIFY</sequence>